<proteinExistence type="predicted"/>
<reference evidence="2" key="1">
    <citation type="submission" date="2022-08" db="UniProtKB">
        <authorList>
            <consortium name="EnsemblMetazoa"/>
        </authorList>
    </citation>
    <scope>IDENTIFICATION</scope>
    <source>
        <strain evidence="2">Israel</strain>
    </source>
</reference>
<protein>
    <submittedName>
        <fullName evidence="2">Uncharacterized protein</fullName>
    </submittedName>
</protein>
<keyword evidence="3" id="KW-1185">Reference proteome</keyword>
<dbReference type="EMBL" id="AJVK01066258">
    <property type="status" value="NOT_ANNOTATED_CDS"/>
    <property type="molecule type" value="Genomic_DNA"/>
</dbReference>
<accession>A0A1B0DK52</accession>
<dbReference type="EnsemblMetazoa" id="PPAI008626-RA">
    <property type="protein sequence ID" value="PPAI008626-PA"/>
    <property type="gene ID" value="PPAI008626"/>
</dbReference>
<evidence type="ECO:0000256" key="1">
    <source>
        <dbReference type="SAM" id="MobiDB-lite"/>
    </source>
</evidence>
<organism evidence="2 3">
    <name type="scientific">Phlebotomus papatasi</name>
    <name type="common">Sandfly</name>
    <dbReference type="NCBI Taxonomy" id="29031"/>
    <lineage>
        <taxon>Eukaryota</taxon>
        <taxon>Metazoa</taxon>
        <taxon>Ecdysozoa</taxon>
        <taxon>Arthropoda</taxon>
        <taxon>Hexapoda</taxon>
        <taxon>Insecta</taxon>
        <taxon>Pterygota</taxon>
        <taxon>Neoptera</taxon>
        <taxon>Endopterygota</taxon>
        <taxon>Diptera</taxon>
        <taxon>Nematocera</taxon>
        <taxon>Psychodoidea</taxon>
        <taxon>Psychodidae</taxon>
        <taxon>Phlebotomus</taxon>
        <taxon>Phlebotomus</taxon>
    </lineage>
</organism>
<dbReference type="Proteomes" id="UP000092462">
    <property type="component" value="Unassembled WGS sequence"/>
</dbReference>
<dbReference type="AlphaFoldDB" id="A0A1B0DK52"/>
<dbReference type="VEuPathDB" id="VectorBase:PPAI008626"/>
<evidence type="ECO:0000313" key="3">
    <source>
        <dbReference type="Proteomes" id="UP000092462"/>
    </source>
</evidence>
<name>A0A1B0DK52_PHLPP</name>
<feature type="region of interest" description="Disordered" evidence="1">
    <location>
        <begin position="1"/>
        <end position="59"/>
    </location>
</feature>
<evidence type="ECO:0000313" key="2">
    <source>
        <dbReference type="EnsemblMetazoa" id="PPAI008626-PA"/>
    </source>
</evidence>
<feature type="compositionally biased region" description="Polar residues" evidence="1">
    <location>
        <begin position="20"/>
        <end position="42"/>
    </location>
</feature>
<sequence length="75" mass="8342">MQHASFLYRQRAPRGLRATHTPTVSRCKIPSTQIAGNTTSAHSLLSSRSQESRSRSLRTNMPSFCQAGYAGYRTL</sequence>